<dbReference type="Proteomes" id="UP000286071">
    <property type="component" value="Unassembled WGS sequence"/>
</dbReference>
<proteinExistence type="predicted"/>
<dbReference type="AlphaFoldDB" id="A0A423GWH5"/>
<accession>A0A423GWH5</accession>
<name>A0A423GWH5_9PSED</name>
<evidence type="ECO:0000313" key="2">
    <source>
        <dbReference type="Proteomes" id="UP000286071"/>
    </source>
</evidence>
<reference evidence="1 2" key="1">
    <citation type="submission" date="2016-10" db="EMBL/GenBank/DDBJ databases">
        <title>Comparative genome analysis of multiple Pseudomonas spp. focuses on biocontrol and plant growth promoting traits.</title>
        <authorList>
            <person name="Tao X.-Y."/>
            <person name="Taylor C.G."/>
        </authorList>
    </citation>
    <scope>NUCLEOTIDE SEQUENCE [LARGE SCALE GENOMIC DNA]</scope>
    <source>
        <strain evidence="1 2">48H11</strain>
    </source>
</reference>
<organism evidence="1 2">
    <name type="scientific">Pseudomonas brassicacearum</name>
    <dbReference type="NCBI Taxonomy" id="930166"/>
    <lineage>
        <taxon>Bacteria</taxon>
        <taxon>Pseudomonadati</taxon>
        <taxon>Pseudomonadota</taxon>
        <taxon>Gammaproteobacteria</taxon>
        <taxon>Pseudomonadales</taxon>
        <taxon>Pseudomonadaceae</taxon>
        <taxon>Pseudomonas</taxon>
    </lineage>
</organism>
<sequence>MTEPKIKDPDKDKVSKYFNMVSRHEWEFKQNYKYKDSGAIFANDIFRAQYPVSAERNDFYGELPSIIRRSKVKNQITLDKTSGLESGSPEMMEAFFSNAKWQNDAASDGGFRVESHLCNH</sequence>
<comment type="caution">
    <text evidence="1">The sequence shown here is derived from an EMBL/GenBank/DDBJ whole genome shotgun (WGS) entry which is preliminary data.</text>
</comment>
<evidence type="ECO:0000313" key="1">
    <source>
        <dbReference type="EMBL" id="RON01999.1"/>
    </source>
</evidence>
<protein>
    <submittedName>
        <fullName evidence="1">Uncharacterized protein</fullName>
    </submittedName>
</protein>
<dbReference type="EMBL" id="MOBJ01000034">
    <property type="protein sequence ID" value="RON01999.1"/>
    <property type="molecule type" value="Genomic_DNA"/>
</dbReference>
<dbReference type="RefSeq" id="WP_123428780.1">
    <property type="nucleotide sequence ID" value="NZ_MOBJ01000034.1"/>
</dbReference>
<gene>
    <name evidence="1" type="ORF">BK659_26180</name>
</gene>